<evidence type="ECO:0000256" key="1">
    <source>
        <dbReference type="ARBA" id="ARBA00022679"/>
    </source>
</evidence>
<dbReference type="AlphaFoldDB" id="A0A7X1NN51"/>
<keyword evidence="4" id="KW-1185">Reference proteome</keyword>
<protein>
    <submittedName>
        <fullName evidence="3">Class I SAM-dependent methyltransferase</fullName>
    </submittedName>
</protein>
<proteinExistence type="predicted"/>
<evidence type="ECO:0000313" key="3">
    <source>
        <dbReference type="EMBL" id="MPY09748.1"/>
    </source>
</evidence>
<dbReference type="GO" id="GO:0032259">
    <property type="term" value="P:methylation"/>
    <property type="evidence" value="ECO:0007669"/>
    <property type="project" value="UniProtKB-KW"/>
</dbReference>
<keyword evidence="3" id="KW-0489">Methyltransferase</keyword>
<dbReference type="EMBL" id="VJXX01000001">
    <property type="protein sequence ID" value="MPY09748.1"/>
    <property type="molecule type" value="Genomic_DNA"/>
</dbReference>
<dbReference type="PANTHER" id="PTHR43861">
    <property type="entry name" value="TRANS-ACONITATE 2-METHYLTRANSFERASE-RELATED"/>
    <property type="match status" value="1"/>
</dbReference>
<reference evidence="4" key="1">
    <citation type="submission" date="2019-07" db="EMBL/GenBank/DDBJ databases">
        <title>Arthrobacter KR32 sp. nov., isolated from mountain cheese made of cows milk.</title>
        <authorList>
            <person name="Flegler A."/>
        </authorList>
    </citation>
    <scope>NUCLEOTIDE SEQUENCE [LARGE SCALE GENOMIC DNA]</scope>
    <source>
        <strain evidence="4">KR32</strain>
    </source>
</reference>
<keyword evidence="1 3" id="KW-0808">Transferase</keyword>
<dbReference type="Gene3D" id="3.40.50.150">
    <property type="entry name" value="Vaccinia Virus protein VP39"/>
    <property type="match status" value="1"/>
</dbReference>
<dbReference type="SUPFAM" id="SSF53335">
    <property type="entry name" value="S-adenosyl-L-methionine-dependent methyltransferases"/>
    <property type="match status" value="1"/>
</dbReference>
<dbReference type="Proteomes" id="UP000326464">
    <property type="component" value="Unassembled WGS sequence"/>
</dbReference>
<dbReference type="Pfam" id="PF13649">
    <property type="entry name" value="Methyltransf_25"/>
    <property type="match status" value="1"/>
</dbReference>
<gene>
    <name evidence="3" type="ORF">FNH21_03260</name>
</gene>
<dbReference type="InterPro" id="IPR041698">
    <property type="entry name" value="Methyltransf_25"/>
</dbReference>
<feature type="domain" description="Methyltransferase" evidence="2">
    <location>
        <begin position="40"/>
        <end position="132"/>
    </location>
</feature>
<dbReference type="CDD" id="cd02440">
    <property type="entry name" value="AdoMet_MTases"/>
    <property type="match status" value="1"/>
</dbReference>
<accession>A0A7X1NN51</accession>
<dbReference type="GO" id="GO:0008168">
    <property type="term" value="F:methyltransferase activity"/>
    <property type="evidence" value="ECO:0007669"/>
    <property type="project" value="UniProtKB-KW"/>
</dbReference>
<name>A0A7X1NN51_9MICC</name>
<dbReference type="RefSeq" id="WP_191931569.1">
    <property type="nucleotide sequence ID" value="NZ_VJXX01000001.1"/>
</dbReference>
<organism evidence="3 4">
    <name type="scientific">Arthrobacter bussei</name>
    <dbReference type="NCBI Taxonomy" id="2594179"/>
    <lineage>
        <taxon>Bacteria</taxon>
        <taxon>Bacillati</taxon>
        <taxon>Actinomycetota</taxon>
        <taxon>Actinomycetes</taxon>
        <taxon>Micrococcales</taxon>
        <taxon>Micrococcaceae</taxon>
        <taxon>Arthrobacter</taxon>
    </lineage>
</organism>
<dbReference type="InterPro" id="IPR029063">
    <property type="entry name" value="SAM-dependent_MTases_sf"/>
</dbReference>
<comment type="caution">
    <text evidence="3">The sequence shown here is derived from an EMBL/GenBank/DDBJ whole genome shotgun (WGS) entry which is preliminary data.</text>
</comment>
<evidence type="ECO:0000313" key="4">
    <source>
        <dbReference type="Proteomes" id="UP000326464"/>
    </source>
</evidence>
<evidence type="ECO:0000259" key="2">
    <source>
        <dbReference type="Pfam" id="PF13649"/>
    </source>
</evidence>
<sequence length="241" mass="26262">MPDDIFEHPRLAAIYDALDPDRSDLEPYVGMVAEFDAVDVVDLGCGTGVLALLIAAQGARVVGVDPASASLGVARAKDGAAAVRWLHGDAAVIPERSADLVLMTGNAAQAIVDEAEWLATLAHVHAGLRPGGRFVLETRVPEARGWEQWTENESRTTTEVEGTGPVESWVALTDVALPLVSFRWTFVFHRDGQVLTSDSTLRFRGETDVRRQLDRTGFEVDDIRDAPDRPGRELVVVARRR</sequence>